<dbReference type="AlphaFoldDB" id="A0A0N1I1D7"/>
<dbReference type="OMA" id="EYCEWDN"/>
<sequence>MTHADIQWALKSILQLSHHQLRATIAPSVMSSTMTSPKALRVSSMPRIMQAADGSRLLLLAKRPNGIAGVELGYGSRVPWTSTSTPVRSGAKPSKKVRLLASYLQQRGFETILTAPRLFAESQAPLVLHANHYIGWKLNRDAPAFPLYAHTLAELRQLRGKEMMTLQPQDCLVSCTYSEWDNWREVLGEPGWHFFSTSDDVVERMVHNGIDAPLADDEEGFSRVEVS</sequence>
<accession>A0A0N1I1D7</accession>
<gene>
    <name evidence="1" type="ORF">ABL78_6030</name>
</gene>
<dbReference type="Proteomes" id="UP000038009">
    <property type="component" value="Unassembled WGS sequence"/>
</dbReference>
<protein>
    <submittedName>
        <fullName evidence="1">Uncharacterized protein</fullName>
    </submittedName>
</protein>
<dbReference type="VEuPathDB" id="TriTrypDB:Lsey_0222_0040"/>
<evidence type="ECO:0000313" key="1">
    <source>
        <dbReference type="EMBL" id="KPI84905.1"/>
    </source>
</evidence>
<proteinExistence type="predicted"/>
<dbReference type="EMBL" id="LJSK01000222">
    <property type="protein sequence ID" value="KPI84905.1"/>
    <property type="molecule type" value="Genomic_DNA"/>
</dbReference>
<organism evidence="1 2">
    <name type="scientific">Leptomonas seymouri</name>
    <dbReference type="NCBI Taxonomy" id="5684"/>
    <lineage>
        <taxon>Eukaryota</taxon>
        <taxon>Discoba</taxon>
        <taxon>Euglenozoa</taxon>
        <taxon>Kinetoplastea</taxon>
        <taxon>Metakinetoplastina</taxon>
        <taxon>Trypanosomatida</taxon>
        <taxon>Trypanosomatidae</taxon>
        <taxon>Leishmaniinae</taxon>
        <taxon>Leptomonas</taxon>
    </lineage>
</organism>
<reference evidence="1 2" key="1">
    <citation type="journal article" date="2015" name="PLoS Pathog.">
        <title>Leptomonas seymouri: Adaptations to the Dixenous Life Cycle Analyzed by Genome Sequencing, Transcriptome Profiling and Co-infection with Leishmania donovani.</title>
        <authorList>
            <person name="Kraeva N."/>
            <person name="Butenko A."/>
            <person name="Hlavacova J."/>
            <person name="Kostygov A."/>
            <person name="Myskova J."/>
            <person name="Grybchuk D."/>
            <person name="Lestinova T."/>
            <person name="Votypka J."/>
            <person name="Volf P."/>
            <person name="Opperdoes F."/>
            <person name="Flegontov P."/>
            <person name="Lukes J."/>
            <person name="Yurchenko V."/>
        </authorList>
    </citation>
    <scope>NUCLEOTIDE SEQUENCE [LARGE SCALE GENOMIC DNA]</scope>
    <source>
        <strain evidence="1 2">ATCC 30220</strain>
    </source>
</reference>
<evidence type="ECO:0000313" key="2">
    <source>
        <dbReference type="Proteomes" id="UP000038009"/>
    </source>
</evidence>
<keyword evidence="2" id="KW-1185">Reference proteome</keyword>
<comment type="caution">
    <text evidence="1">The sequence shown here is derived from an EMBL/GenBank/DDBJ whole genome shotgun (WGS) entry which is preliminary data.</text>
</comment>
<name>A0A0N1I1D7_LEPSE</name>
<dbReference type="OrthoDB" id="270445at2759"/>